<dbReference type="InterPro" id="IPR027417">
    <property type="entry name" value="P-loop_NTPase"/>
</dbReference>
<dbReference type="InterPro" id="IPR030379">
    <property type="entry name" value="G_SEPTIN_dom"/>
</dbReference>
<evidence type="ECO:0000313" key="5">
    <source>
        <dbReference type="EMBL" id="KJX98529.1"/>
    </source>
</evidence>
<reference evidence="5 6" key="1">
    <citation type="submission" date="2015-03" db="EMBL/GenBank/DDBJ databases">
        <title>RNA-seq based gene annotation and comparative genomics of four Zymoseptoria species reveal species-specific pathogenicity related genes and transposable element activity.</title>
        <authorList>
            <person name="Grandaubert J."/>
            <person name="Bhattacharyya A."/>
            <person name="Stukenbrock E.H."/>
        </authorList>
    </citation>
    <scope>NUCLEOTIDE SEQUENCE [LARGE SCALE GENOMIC DNA]</scope>
    <source>
        <strain evidence="5 6">Zb18110</strain>
    </source>
</reference>
<proteinExistence type="inferred from homology"/>
<keyword evidence="3" id="KW-0472">Membrane</keyword>
<keyword evidence="1" id="KW-0547">Nucleotide-binding</keyword>
<evidence type="ECO:0000256" key="1">
    <source>
        <dbReference type="RuleBase" id="RU004560"/>
    </source>
</evidence>
<dbReference type="STRING" id="1047168.A0A0F4GM86"/>
<feature type="compositionally biased region" description="Low complexity" evidence="2">
    <location>
        <begin position="182"/>
        <end position="195"/>
    </location>
</feature>
<feature type="compositionally biased region" description="Polar residues" evidence="2">
    <location>
        <begin position="161"/>
        <end position="171"/>
    </location>
</feature>
<feature type="domain" description="Septin-type G" evidence="4">
    <location>
        <begin position="247"/>
        <end position="542"/>
    </location>
</feature>
<comment type="caution">
    <text evidence="5">The sequence shown here is derived from an EMBL/GenBank/DDBJ whole genome shotgun (WGS) entry which is preliminary data.</text>
</comment>
<comment type="similarity">
    <text evidence="1">Belongs to the TRAFAC class TrmE-Era-EngA-EngB-Septin-like GTPase superfamily. Septin GTPase family.</text>
</comment>
<name>A0A0F4GM86_9PEZI</name>
<dbReference type="SUPFAM" id="SSF52540">
    <property type="entry name" value="P-loop containing nucleoside triphosphate hydrolases"/>
    <property type="match status" value="1"/>
</dbReference>
<accession>A0A0F4GM86</accession>
<gene>
    <name evidence="5" type="ORF">TI39_contig407g00004</name>
</gene>
<keyword evidence="1" id="KW-0342">GTP-binding</keyword>
<keyword evidence="3" id="KW-1133">Transmembrane helix</keyword>
<feature type="compositionally biased region" description="Low complexity" evidence="2">
    <location>
        <begin position="132"/>
        <end position="143"/>
    </location>
</feature>
<organism evidence="5 6">
    <name type="scientific">Zymoseptoria brevis</name>
    <dbReference type="NCBI Taxonomy" id="1047168"/>
    <lineage>
        <taxon>Eukaryota</taxon>
        <taxon>Fungi</taxon>
        <taxon>Dikarya</taxon>
        <taxon>Ascomycota</taxon>
        <taxon>Pezizomycotina</taxon>
        <taxon>Dothideomycetes</taxon>
        <taxon>Dothideomycetidae</taxon>
        <taxon>Mycosphaerellales</taxon>
        <taxon>Mycosphaerellaceae</taxon>
        <taxon>Zymoseptoria</taxon>
    </lineage>
</organism>
<dbReference type="Proteomes" id="UP000033647">
    <property type="component" value="Unassembled WGS sequence"/>
</dbReference>
<keyword evidence="3" id="KW-0812">Transmembrane</keyword>
<evidence type="ECO:0000313" key="6">
    <source>
        <dbReference type="Proteomes" id="UP000033647"/>
    </source>
</evidence>
<dbReference type="EMBL" id="LAFY01000399">
    <property type="protein sequence ID" value="KJX98529.1"/>
    <property type="molecule type" value="Genomic_DNA"/>
</dbReference>
<dbReference type="PANTHER" id="PTHR18884">
    <property type="entry name" value="SEPTIN"/>
    <property type="match status" value="1"/>
</dbReference>
<keyword evidence="6" id="KW-1185">Reference proteome</keyword>
<dbReference type="OrthoDB" id="4150765at2759"/>
<dbReference type="PROSITE" id="PS51719">
    <property type="entry name" value="G_SEPTIN"/>
    <property type="match status" value="1"/>
</dbReference>
<feature type="transmembrane region" description="Helical" evidence="3">
    <location>
        <begin position="711"/>
        <end position="731"/>
    </location>
</feature>
<evidence type="ECO:0000259" key="4">
    <source>
        <dbReference type="PROSITE" id="PS51719"/>
    </source>
</evidence>
<sequence length="783" mass="85427">MNAHSGVEPGISKAKKAAINPLSVAGPGNSAPISFFLKSEKEMEQTTRRGRTPSRGSEALAKTSAMGDSSFGVQSLEETLRPFSTEQSPSRTDSISTDRSSNVDRTASAGRKRKPNRVHPSIRSAGQRIISSDHSSSQTSSTSPVTPEPFFRTLGVRRGSAGSSANMSQPVTPIRLSPHPGSAASSTPRSTSPKSFRLSDEDETGSQALQSSNGDEGDHSLLECTPQFVMPSLAMPTRRPFTEKGKQMGRAKIMVVGSKGIGKTSLITSILRCSEDVVHVDHSATPLNIGASFATDGSEQSTFAEITASTRQYPAWRTVFENRRMLLRRNSVGEGILERNLTFIDTPSVEDDQSCRQLLEFTKDLLQRTARIESMTDSELMSLLSGDGGVQIDAVLYLFDPTPDAASPSGLSSAHQDLLQHLCKWTNVVPLVGRADTVSFEALKLRKEQINDTLRSIKAEPYHLSELSEQPDQEPFAVSSAYGDDTDVIDASILMCSAYMPPLVPSELSRVVDCLLSSDNVARLRHLSAAKFLLWRQENLGYHIDFRKQAMLQSPQLGYQTTEVTSSGSCVEDPSKVLVPHSSSSYYRSASPAISDNSALSGAVMGTSAFALAKYNDEAQVTEPFRQVRLAKWAQDLQRSLNNERRRYQQMYTSPPAEWNASRDGNAHAMVTTKEGQRPPRGRLGGDLGVIDPRDPLGVLLFAQAFRRRGFFALQMVGGCGLVGAVAYWMVKNWMDVQDFFGFTQPAVMVHAIPVLPPPSSRYSTPISWLEATPFGGLFGWSR</sequence>
<feature type="compositionally biased region" description="Low complexity" evidence="2">
    <location>
        <begin position="88"/>
        <end position="100"/>
    </location>
</feature>
<feature type="compositionally biased region" description="Polar residues" evidence="2">
    <location>
        <begin position="205"/>
        <end position="214"/>
    </location>
</feature>
<dbReference type="Pfam" id="PF00735">
    <property type="entry name" value="Septin"/>
    <property type="match status" value="1"/>
</dbReference>
<feature type="region of interest" description="Disordered" evidence="2">
    <location>
        <begin position="39"/>
        <end position="221"/>
    </location>
</feature>
<evidence type="ECO:0000256" key="2">
    <source>
        <dbReference type="SAM" id="MobiDB-lite"/>
    </source>
</evidence>
<feature type="compositionally biased region" description="Polar residues" evidence="2">
    <location>
        <begin position="71"/>
        <end position="87"/>
    </location>
</feature>
<dbReference type="GO" id="GO:0005525">
    <property type="term" value="F:GTP binding"/>
    <property type="evidence" value="ECO:0007669"/>
    <property type="project" value="UniProtKB-KW"/>
</dbReference>
<dbReference type="AlphaFoldDB" id="A0A0F4GM86"/>
<protein>
    <recommendedName>
        <fullName evidence="4">Septin-type G domain-containing protein</fullName>
    </recommendedName>
</protein>
<evidence type="ECO:0000256" key="3">
    <source>
        <dbReference type="SAM" id="Phobius"/>
    </source>
</evidence>
<dbReference type="Gene3D" id="3.40.50.300">
    <property type="entry name" value="P-loop containing nucleotide triphosphate hydrolases"/>
    <property type="match status" value="1"/>
</dbReference>